<dbReference type="AlphaFoldDB" id="A0A511FMQ5"/>
<keyword evidence="1" id="KW-0472">Membrane</keyword>
<feature type="transmembrane region" description="Helical" evidence="1">
    <location>
        <begin position="211"/>
        <end position="231"/>
    </location>
</feature>
<evidence type="ECO:0000313" key="2">
    <source>
        <dbReference type="EMBL" id="GEL49728.1"/>
    </source>
</evidence>
<feature type="transmembrane region" description="Helical" evidence="1">
    <location>
        <begin position="295"/>
        <end position="311"/>
    </location>
</feature>
<feature type="transmembrane region" description="Helical" evidence="1">
    <location>
        <begin position="100"/>
        <end position="119"/>
    </location>
</feature>
<dbReference type="RefSeq" id="WP_052427119.1">
    <property type="nucleotide sequence ID" value="NZ_BJVR01000004.1"/>
</dbReference>
<protein>
    <recommendedName>
        <fullName evidence="4">Glycosyltransferase RgtA/B/C/D-like domain-containing protein</fullName>
    </recommendedName>
</protein>
<reference evidence="2 3" key="1">
    <citation type="submission" date="2019-07" db="EMBL/GenBank/DDBJ databases">
        <title>Whole genome shotgun sequence of Acetobacter tropicalis NBRC 16470.</title>
        <authorList>
            <person name="Hosoyama A."/>
            <person name="Uohara A."/>
            <person name="Ohji S."/>
            <person name="Ichikawa N."/>
        </authorList>
    </citation>
    <scope>NUCLEOTIDE SEQUENCE [LARGE SCALE GENOMIC DNA]</scope>
    <source>
        <strain evidence="2 3">NBRC 16470</strain>
    </source>
</reference>
<proteinExistence type="predicted"/>
<keyword evidence="1" id="KW-0812">Transmembrane</keyword>
<evidence type="ECO:0000313" key="3">
    <source>
        <dbReference type="Proteomes" id="UP000321800"/>
    </source>
</evidence>
<name>A0A511FMQ5_9PROT</name>
<sequence>MASFAKMKQKGLETLACVPELARMPSFLFWVLMILTVCYFVSDSILPFSNGDIAYYVVVGRGMLRDHLLPYTYAFDHKPLGVYLVYAVWDYIVPLPYGKFELLACVLMAAFVLLCRIFGSFNNWLAWLILTVGGSVFGVLDGNTETVLVVGEALFLRLLYKGNTQGDPFLFFVAGLVFSGVVNVNYLSAVCLFLPSLLLFLAPGWFRLKHIMLAAMGLVVGLLVLFSPYLVEGHGALQTYFSMQSAFLHHYGASLKARMRSVLWCGIYTALLFPVLQGWFKRFPLSLHGTARKTLLLPLWFLSSLPAVILSGHPFEHYFILCFAPAAIMAAILFEKSYAFPKYSLLPFALFSIGYMVQETRKILNERLYYTRVDYAFLSKEIGTQKVLNIRADHTAFYSADLRPFDVYLFPTHIDIVFGKENAWKRYMQDLVRGPAYVLTPYDGCARNQVEPVVCRWLTTHYKRIYSLNTRRVHTEKAQRFSLDLYKLVLSERSGYLKGGAPLLKQD</sequence>
<evidence type="ECO:0000256" key="1">
    <source>
        <dbReference type="SAM" id="Phobius"/>
    </source>
</evidence>
<evidence type="ECO:0008006" key="4">
    <source>
        <dbReference type="Google" id="ProtNLM"/>
    </source>
</evidence>
<dbReference type="Proteomes" id="UP000321800">
    <property type="component" value="Unassembled WGS sequence"/>
</dbReference>
<dbReference type="EMBL" id="BJVR01000004">
    <property type="protein sequence ID" value="GEL49728.1"/>
    <property type="molecule type" value="Genomic_DNA"/>
</dbReference>
<feature type="transmembrane region" description="Helical" evidence="1">
    <location>
        <begin position="124"/>
        <end position="140"/>
    </location>
</feature>
<keyword evidence="1" id="KW-1133">Transmembrane helix</keyword>
<accession>A0A511FMQ5</accession>
<feature type="transmembrane region" description="Helical" evidence="1">
    <location>
        <begin position="169"/>
        <end position="199"/>
    </location>
</feature>
<gene>
    <name evidence="2" type="ORF">ATR01nite_08030</name>
</gene>
<feature type="transmembrane region" description="Helical" evidence="1">
    <location>
        <begin position="21"/>
        <end position="42"/>
    </location>
</feature>
<organism evidence="2 3">
    <name type="scientific">Acetobacter tropicalis</name>
    <dbReference type="NCBI Taxonomy" id="104102"/>
    <lineage>
        <taxon>Bacteria</taxon>
        <taxon>Pseudomonadati</taxon>
        <taxon>Pseudomonadota</taxon>
        <taxon>Alphaproteobacteria</taxon>
        <taxon>Acetobacterales</taxon>
        <taxon>Acetobacteraceae</taxon>
        <taxon>Acetobacter</taxon>
    </lineage>
</organism>
<feature type="transmembrane region" description="Helical" evidence="1">
    <location>
        <begin position="262"/>
        <end position="280"/>
    </location>
</feature>
<feature type="transmembrane region" description="Helical" evidence="1">
    <location>
        <begin position="318"/>
        <end position="334"/>
    </location>
</feature>
<comment type="caution">
    <text evidence="2">The sequence shown here is derived from an EMBL/GenBank/DDBJ whole genome shotgun (WGS) entry which is preliminary data.</text>
</comment>